<proteinExistence type="predicted"/>
<protein>
    <submittedName>
        <fullName evidence="1">Uncharacterized protein</fullName>
    </submittedName>
</protein>
<dbReference type="RefSeq" id="YP_006489295.1">
    <property type="nucleotide sequence ID" value="NC_018088.1"/>
</dbReference>
<dbReference type="GeneID" id="13165526"/>
<accession>I3UMJ0</accession>
<name>I3UMJ0_9CAUD</name>
<gene>
    <name evidence="1" type="ORF">COPG_00109</name>
</gene>
<dbReference type="KEGG" id="vg:13165526"/>
<sequence length="187" mass="21665">MALLTYKDLNKQKYPASIIKKAAVLYCYSSWTYEPEDCGKRGKSGIDLQEWIVRSVQKRKGSQTVYGRKQLGRTDDTTYVNVTQKISGITWGKLSTKQFHRGFFASISKHHKKQFRVGDELPHGLFTTKLAAIRYAIKLQKFTMQSTQVSIDKGNKWQAEHEGDMIDEKNELRLLEMRLKKLKKDSK</sequence>
<organism evidence="1 2">
    <name type="scientific">Colwellia phage 9A</name>
    <dbReference type="NCBI Taxonomy" id="765765"/>
    <lineage>
        <taxon>Viruses</taxon>
        <taxon>Duplodnaviria</taxon>
        <taxon>Heunggongvirae</taxon>
        <taxon>Uroviricota</taxon>
        <taxon>Caudoviricetes</taxon>
        <taxon>Franklinbayvirus</taxon>
        <taxon>Franklinbayvirus fv9A</taxon>
    </lineage>
</organism>
<keyword evidence="2" id="KW-1185">Reference proteome</keyword>
<evidence type="ECO:0000313" key="2">
    <source>
        <dbReference type="Proteomes" id="UP000005266"/>
    </source>
</evidence>
<dbReference type="Proteomes" id="UP000005266">
    <property type="component" value="Segment"/>
</dbReference>
<dbReference type="EMBL" id="HQ317390">
    <property type="protein sequence ID" value="AFK66705.1"/>
    <property type="molecule type" value="Genomic_DNA"/>
</dbReference>
<reference evidence="1 2" key="1">
    <citation type="journal article" date="2013" name="Extremophiles">
        <title>Genomic analysis of cold-active Colwelliaphage 9A and psychrophilic phage-host interactions.</title>
        <authorList>
            <person name="Colangelo-Lillis J.R."/>
            <person name="Deming J.W."/>
        </authorList>
    </citation>
    <scope>NUCLEOTIDE SEQUENCE [LARGE SCALE GENOMIC DNA]</scope>
    <source>
        <strain evidence="1">9A</strain>
    </source>
</reference>
<evidence type="ECO:0000313" key="1">
    <source>
        <dbReference type="EMBL" id="AFK66705.1"/>
    </source>
</evidence>